<protein>
    <submittedName>
        <fullName evidence="1">Uncharacterized protein</fullName>
    </submittedName>
</protein>
<name>A0A0B6YWV7_9EUPU</name>
<accession>A0A0B6YWV7</accession>
<evidence type="ECO:0000313" key="1">
    <source>
        <dbReference type="EMBL" id="CEK60713.1"/>
    </source>
</evidence>
<proteinExistence type="predicted"/>
<sequence length="107" mass="12647">KDNLKQALLSTGDQFDTYSPDNDWWKFFWIKSDTLPSKPFRWPYIDNFFFSENNTHIFDESPTYRLSYSFPKHHIFPLSCHPFAGAMLPVPCNIYAVVNKNYSPKLC</sequence>
<dbReference type="EMBL" id="HACG01013848">
    <property type="protein sequence ID" value="CEK60713.1"/>
    <property type="molecule type" value="Transcribed_RNA"/>
</dbReference>
<gene>
    <name evidence="1" type="primary">ORF40197</name>
</gene>
<organism evidence="1">
    <name type="scientific">Arion vulgaris</name>
    <dbReference type="NCBI Taxonomy" id="1028688"/>
    <lineage>
        <taxon>Eukaryota</taxon>
        <taxon>Metazoa</taxon>
        <taxon>Spiralia</taxon>
        <taxon>Lophotrochozoa</taxon>
        <taxon>Mollusca</taxon>
        <taxon>Gastropoda</taxon>
        <taxon>Heterobranchia</taxon>
        <taxon>Euthyneura</taxon>
        <taxon>Panpulmonata</taxon>
        <taxon>Eupulmonata</taxon>
        <taxon>Stylommatophora</taxon>
        <taxon>Helicina</taxon>
        <taxon>Arionoidea</taxon>
        <taxon>Arionidae</taxon>
        <taxon>Arion</taxon>
    </lineage>
</organism>
<reference evidence="1" key="1">
    <citation type="submission" date="2014-12" db="EMBL/GenBank/DDBJ databases">
        <title>Insight into the proteome of Arion vulgaris.</title>
        <authorList>
            <person name="Aradska J."/>
            <person name="Bulat T."/>
            <person name="Smidak R."/>
            <person name="Sarate P."/>
            <person name="Gangsoo J."/>
            <person name="Sialana F."/>
            <person name="Bilban M."/>
            <person name="Lubec G."/>
        </authorList>
    </citation>
    <scope>NUCLEOTIDE SEQUENCE</scope>
    <source>
        <tissue evidence="1">Skin</tissue>
    </source>
</reference>
<feature type="non-terminal residue" evidence="1">
    <location>
        <position position="1"/>
    </location>
</feature>
<dbReference type="AlphaFoldDB" id="A0A0B6YWV7"/>
<feature type="non-terminal residue" evidence="1">
    <location>
        <position position="107"/>
    </location>
</feature>